<evidence type="ECO:0000313" key="5">
    <source>
        <dbReference type="Proteomes" id="UP000323454"/>
    </source>
</evidence>
<feature type="transmembrane region" description="Helical" evidence="2">
    <location>
        <begin position="592"/>
        <end position="614"/>
    </location>
</feature>
<name>A0A5B2WWK2_9PSEU</name>
<feature type="domain" description="ABC1 atypical kinase-like" evidence="3">
    <location>
        <begin position="185"/>
        <end position="428"/>
    </location>
</feature>
<evidence type="ECO:0000259" key="3">
    <source>
        <dbReference type="Pfam" id="PF03109"/>
    </source>
</evidence>
<keyword evidence="4" id="KW-0808">Transferase</keyword>
<dbReference type="SUPFAM" id="SSF56112">
    <property type="entry name" value="Protein kinase-like (PK-like)"/>
    <property type="match status" value="1"/>
</dbReference>
<evidence type="ECO:0000313" key="4">
    <source>
        <dbReference type="EMBL" id="KAA2254317.1"/>
    </source>
</evidence>
<comment type="caution">
    <text evidence="4">The sequence shown here is derived from an EMBL/GenBank/DDBJ whole genome shotgun (WGS) entry which is preliminary data.</text>
</comment>
<dbReference type="Pfam" id="PF03109">
    <property type="entry name" value="ABC1"/>
    <property type="match status" value="1"/>
</dbReference>
<keyword evidence="4" id="KW-0418">Kinase</keyword>
<proteinExistence type="inferred from homology"/>
<keyword evidence="5" id="KW-1185">Reference proteome</keyword>
<dbReference type="RefSeq" id="WP_149853369.1">
    <property type="nucleotide sequence ID" value="NZ_VUOB01000062.1"/>
</dbReference>
<dbReference type="OrthoDB" id="9795390at2"/>
<protein>
    <submittedName>
        <fullName evidence="4">AarF/ABC1/UbiB kinase family protein</fullName>
    </submittedName>
</protein>
<dbReference type="PANTHER" id="PTHR10566">
    <property type="entry name" value="CHAPERONE-ACTIVITY OF BC1 COMPLEX CABC1 -RELATED"/>
    <property type="match status" value="1"/>
</dbReference>
<feature type="transmembrane region" description="Helical" evidence="2">
    <location>
        <begin position="6"/>
        <end position="24"/>
    </location>
</feature>
<gene>
    <name evidence="4" type="ORF">F0L68_30815</name>
</gene>
<sequence>MSTFLLYAIAVPVTYVLLVLGMALAARRILGLHIGLVRTALASMLGLSLTKGVLSGIAPSEAETVTGALATVGIGITLLMTIGLLALAEVLVPTGSVPPPTEWFGALRRKLARTRRYSRITAIAVRHGLGPYLRGRERSGAGRARLARSLRHALEDGGVTFIKLGQVLSTRRDLLPVEFIEELSKLQDEVPAAPWDQVAQIISTELGAPPETVFAEFDREPIAAASVAQVHRARLVSGAEVVVKVQRPGIRRVAEGDLDIVCRLAATLNNRTRWGRSMGILDLANGFAAALREELDFRVEARNLAAVTAAATVRADATSVDVPAVHEELCTGRVLVMDRLEGVPVRLAGPVLDGRGEDRTELARALLGCLLRQVMLDGVFHADPHPGNIMLLTNGRLGMLDFGSVGRIDALLRAGLQKLLLAIDRGDPAGLCDALLELVSRPDEIDEQQLERAVGQFMARHLGPGMRPDVEMFGDLFRLVYRYGLAIPPEIAAVFRALATMEGTLGALAPGFNIVVESREFASAQFSERLNPESIRRTMSEELHSLLPMLRRLPRRAERITSALEQGRLGLNMRLFADERDRRFLTNLLHQIMLTVLGATAGIMAVLLLGAQGGPRISATISLYEVFGYNLLIISVLLGIRVVVAIFRPRT</sequence>
<dbReference type="CDD" id="cd05121">
    <property type="entry name" value="ABC1_ADCK3-like"/>
    <property type="match status" value="1"/>
</dbReference>
<dbReference type="Proteomes" id="UP000323454">
    <property type="component" value="Unassembled WGS sequence"/>
</dbReference>
<dbReference type="InterPro" id="IPR011009">
    <property type="entry name" value="Kinase-like_dom_sf"/>
</dbReference>
<feature type="transmembrane region" description="Helical" evidence="2">
    <location>
        <begin position="64"/>
        <end position="87"/>
    </location>
</feature>
<evidence type="ECO:0000256" key="1">
    <source>
        <dbReference type="ARBA" id="ARBA00009670"/>
    </source>
</evidence>
<dbReference type="GO" id="GO:0016301">
    <property type="term" value="F:kinase activity"/>
    <property type="evidence" value="ECO:0007669"/>
    <property type="project" value="UniProtKB-KW"/>
</dbReference>
<reference evidence="4 5" key="1">
    <citation type="submission" date="2019-09" db="EMBL/GenBank/DDBJ databases">
        <title>Goodfellowia gen. nov., a new genus of the Pseudonocardineae related to Actinoalloteichus, containing Goodfellowia coeruleoviolacea gen. nov., comb. nov. gen. nov., comb. nov.</title>
        <authorList>
            <person name="Labeda D."/>
        </authorList>
    </citation>
    <scope>NUCLEOTIDE SEQUENCE [LARGE SCALE GENOMIC DNA]</scope>
    <source>
        <strain evidence="4 5">AN110305</strain>
    </source>
</reference>
<feature type="transmembrane region" description="Helical" evidence="2">
    <location>
        <begin position="36"/>
        <end position="58"/>
    </location>
</feature>
<dbReference type="InterPro" id="IPR050154">
    <property type="entry name" value="UbiB_kinase"/>
</dbReference>
<keyword evidence="2" id="KW-0472">Membrane</keyword>
<reference evidence="4 5" key="2">
    <citation type="submission" date="2019-09" db="EMBL/GenBank/DDBJ databases">
        <authorList>
            <person name="Jin C."/>
        </authorList>
    </citation>
    <scope>NUCLEOTIDE SEQUENCE [LARGE SCALE GENOMIC DNA]</scope>
    <source>
        <strain evidence="4 5">AN110305</strain>
    </source>
</reference>
<feature type="transmembrane region" description="Helical" evidence="2">
    <location>
        <begin position="626"/>
        <end position="647"/>
    </location>
</feature>
<keyword evidence="2" id="KW-1133">Transmembrane helix</keyword>
<evidence type="ECO:0000256" key="2">
    <source>
        <dbReference type="SAM" id="Phobius"/>
    </source>
</evidence>
<dbReference type="InterPro" id="IPR004147">
    <property type="entry name" value="ABC1_dom"/>
</dbReference>
<dbReference type="AlphaFoldDB" id="A0A5B2WWK2"/>
<dbReference type="PANTHER" id="PTHR10566:SF113">
    <property type="entry name" value="PROTEIN ACTIVITY OF BC1 COMPLEX KINASE 7, CHLOROPLASTIC"/>
    <property type="match status" value="1"/>
</dbReference>
<accession>A0A5B2WWK2</accession>
<dbReference type="EMBL" id="VUOB01000062">
    <property type="protein sequence ID" value="KAA2254317.1"/>
    <property type="molecule type" value="Genomic_DNA"/>
</dbReference>
<keyword evidence="2" id="KW-0812">Transmembrane</keyword>
<comment type="similarity">
    <text evidence="1">Belongs to the protein kinase superfamily. ADCK protein kinase family.</text>
</comment>
<organism evidence="4 5">
    <name type="scientific">Solihabitans fulvus</name>
    <dbReference type="NCBI Taxonomy" id="1892852"/>
    <lineage>
        <taxon>Bacteria</taxon>
        <taxon>Bacillati</taxon>
        <taxon>Actinomycetota</taxon>
        <taxon>Actinomycetes</taxon>
        <taxon>Pseudonocardiales</taxon>
        <taxon>Pseudonocardiaceae</taxon>
        <taxon>Solihabitans</taxon>
    </lineage>
</organism>